<dbReference type="EC" id="2.1.1.220" evidence="2"/>
<evidence type="ECO:0000256" key="6">
    <source>
        <dbReference type="ARBA" id="ARBA00022694"/>
    </source>
</evidence>
<comment type="subcellular location">
    <subcellularLocation>
        <location evidence="1">Nucleus</location>
    </subcellularLocation>
</comment>
<protein>
    <recommendedName>
        <fullName evidence="2">tRNA (adenine(58)-N(1))-methyltransferase</fullName>
        <ecNumber evidence="2">2.1.1.220</ecNumber>
    </recommendedName>
</protein>
<keyword evidence="5" id="KW-0949">S-adenosyl-L-methionine</keyword>
<dbReference type="Pfam" id="PF04146">
    <property type="entry name" value="YTH"/>
    <property type="match status" value="1"/>
</dbReference>
<evidence type="ECO:0000259" key="8">
    <source>
        <dbReference type="PROSITE" id="PS50882"/>
    </source>
</evidence>
<dbReference type="CDD" id="cd21134">
    <property type="entry name" value="YTH"/>
    <property type="match status" value="1"/>
</dbReference>
<dbReference type="Gene3D" id="3.10.330.20">
    <property type="match status" value="1"/>
</dbReference>
<keyword evidence="10" id="KW-1185">Reference proteome</keyword>
<comment type="caution">
    <text evidence="9">The sequence shown here is derived from an EMBL/GenBank/DDBJ whole genome shotgun (WGS) entry which is preliminary data.</text>
</comment>
<sequence>MTMVPLDPSSKPTSQRRIAEGDTVVVYEHHDAMRAVAVRPGGVLQNRFGVFRHDDWIGRPFGSKVFGCGGGSNKGGGGGGGKAKAGGGGFVHLLAPTPELWTLVLSHRTQILYIADISLVVAYLELVPGCVVLESGTGSGSLTTSLARAVAPHGRVHTFDFHEQRAASAREDFEKNGLSSLITVNVRDVQGLGFPEEHCGAADAVFLDLPQPWLAIPSVGLMLKKDGVLCSFSPCIEQVQRACEAMKTCFTDIRTFEILLRTYEVRDVALKSVTSEDACVGPLPQKRRMLTAPGENTDFPQRSSSILMQEVFDPPETERKAETKIGTTIRKDMIFEQDSCSSYQLWGSMKFEEDGHLLSQAKRDLSHLDYQAQFVDTKYVTELGSHACSKDPLPLGRDYHTQKPHFPTSACSWEKSSALEAASSSPDALGHALGTMRTKTNTISARPDYLASYPTSAPHMRKCPGAVELDYGLDHSEHCYRRSDLTSFSSRNGRSVEHCKEMVGFGYARGSRYADEINPVPCQWCFEDEILLYLERSMMRHLQYQEACSMAMRSLLYLERSMMRHLHAQVSGTLVLKPHCPQGDLAMVMRSRHCLFTMVTEIGSLCVLVIGAMMLRHVYCQDTSKSYSEDDIHKGIKYNVWASTPNGNNKLDAAYHEAQNLMKDNGERCPVFLFFSVNTSGQFVGLAEMLGPVDFKKTMDFWEEDKWNAFFPIKWHIIKDVPNRLFKHIILENNDNRQVTFSRDTQEIGLPQGVQMLKIFKDHPQGTSILDDFDFYEEKANARRAEKRGNSESTYEARCSDDLKPMENLEGSMESWSLFENWE</sequence>
<dbReference type="PROSITE" id="PS51620">
    <property type="entry name" value="SAM_TRM61"/>
    <property type="match status" value="1"/>
</dbReference>
<dbReference type="AlphaFoldDB" id="A0A811RU87"/>
<keyword evidence="6" id="KW-0819">tRNA processing</keyword>
<dbReference type="GO" id="GO:0005634">
    <property type="term" value="C:nucleus"/>
    <property type="evidence" value="ECO:0007669"/>
    <property type="project" value="UniProtKB-SubCell"/>
</dbReference>
<dbReference type="InterPro" id="IPR029063">
    <property type="entry name" value="SAM-dependent_MTases_sf"/>
</dbReference>
<reference evidence="9" key="1">
    <citation type="submission" date="2020-10" db="EMBL/GenBank/DDBJ databases">
        <authorList>
            <person name="Han B."/>
            <person name="Lu T."/>
            <person name="Zhao Q."/>
            <person name="Huang X."/>
            <person name="Zhao Y."/>
        </authorList>
    </citation>
    <scope>NUCLEOTIDE SEQUENCE</scope>
</reference>
<dbReference type="SUPFAM" id="SSF53335">
    <property type="entry name" value="S-adenosyl-L-methionine-dependent methyltransferases"/>
    <property type="match status" value="1"/>
</dbReference>
<evidence type="ECO:0000256" key="5">
    <source>
        <dbReference type="ARBA" id="ARBA00022691"/>
    </source>
</evidence>
<keyword evidence="7" id="KW-0539">Nucleus</keyword>
<keyword evidence="3" id="KW-0489">Methyltransferase</keyword>
<gene>
    <name evidence="9" type="ORF">NCGR_LOCUS56621</name>
</gene>
<dbReference type="PANTHER" id="PTHR12133">
    <property type="entry name" value="TRNA (ADENINE(58)-N(1))-METHYLTRANSFERASE"/>
    <property type="match status" value="1"/>
</dbReference>
<dbReference type="GO" id="GO:0003723">
    <property type="term" value="F:RNA binding"/>
    <property type="evidence" value="ECO:0007669"/>
    <property type="project" value="InterPro"/>
</dbReference>
<evidence type="ECO:0000313" key="9">
    <source>
        <dbReference type="EMBL" id="CAD6273355.1"/>
    </source>
</evidence>
<dbReference type="PROSITE" id="PS50882">
    <property type="entry name" value="YTH"/>
    <property type="match status" value="1"/>
</dbReference>
<evidence type="ECO:0000256" key="3">
    <source>
        <dbReference type="ARBA" id="ARBA00022603"/>
    </source>
</evidence>
<dbReference type="OrthoDB" id="306690at2759"/>
<dbReference type="Gene3D" id="3.10.590.10">
    <property type="entry name" value="ph1033 like domains"/>
    <property type="match status" value="1"/>
</dbReference>
<feature type="domain" description="YTH" evidence="8">
    <location>
        <begin position="619"/>
        <end position="760"/>
    </location>
</feature>
<dbReference type="GO" id="GO:0160107">
    <property type="term" value="F:tRNA (adenine(58)-N1)-methyltransferase activity"/>
    <property type="evidence" value="ECO:0007669"/>
    <property type="project" value="UniProtKB-EC"/>
</dbReference>
<evidence type="ECO:0000313" key="10">
    <source>
        <dbReference type="Proteomes" id="UP000604825"/>
    </source>
</evidence>
<dbReference type="Proteomes" id="UP000604825">
    <property type="component" value="Unassembled WGS sequence"/>
</dbReference>
<dbReference type="InterPro" id="IPR007275">
    <property type="entry name" value="YTH_domain"/>
</dbReference>
<dbReference type="Gene3D" id="3.40.50.150">
    <property type="entry name" value="Vaccinia Virus protein VP39"/>
    <property type="match status" value="1"/>
</dbReference>
<name>A0A811RU87_9POAL</name>
<evidence type="ECO:0000256" key="1">
    <source>
        <dbReference type="ARBA" id="ARBA00004123"/>
    </source>
</evidence>
<dbReference type="InterPro" id="IPR049470">
    <property type="entry name" value="TRM61_C"/>
</dbReference>
<dbReference type="EMBL" id="CAJGYO010000016">
    <property type="protein sequence ID" value="CAD6273355.1"/>
    <property type="molecule type" value="Genomic_DNA"/>
</dbReference>
<accession>A0A811RU87</accession>
<keyword evidence="4" id="KW-0808">Transferase</keyword>
<dbReference type="FunFam" id="3.40.50.150:FF:000227">
    <property type="entry name" value="tRNA (adenine(58)-N(1))-methyltransferase"/>
    <property type="match status" value="1"/>
</dbReference>
<dbReference type="Pfam" id="PF08704">
    <property type="entry name" value="GCD14"/>
    <property type="match status" value="1"/>
</dbReference>
<proteinExistence type="predicted"/>
<evidence type="ECO:0000256" key="4">
    <source>
        <dbReference type="ARBA" id="ARBA00022679"/>
    </source>
</evidence>
<dbReference type="InterPro" id="IPR014816">
    <property type="entry name" value="tRNA_MeTrfase_Gcd14"/>
</dbReference>
<organism evidence="9 10">
    <name type="scientific">Miscanthus lutarioriparius</name>
    <dbReference type="NCBI Taxonomy" id="422564"/>
    <lineage>
        <taxon>Eukaryota</taxon>
        <taxon>Viridiplantae</taxon>
        <taxon>Streptophyta</taxon>
        <taxon>Embryophyta</taxon>
        <taxon>Tracheophyta</taxon>
        <taxon>Spermatophyta</taxon>
        <taxon>Magnoliopsida</taxon>
        <taxon>Liliopsida</taxon>
        <taxon>Poales</taxon>
        <taxon>Poaceae</taxon>
        <taxon>PACMAD clade</taxon>
        <taxon>Panicoideae</taxon>
        <taxon>Andropogonodae</taxon>
        <taxon>Andropogoneae</taxon>
        <taxon>Saccharinae</taxon>
        <taxon>Miscanthus</taxon>
    </lineage>
</organism>
<dbReference type="CDD" id="cd02440">
    <property type="entry name" value="AdoMet_MTases"/>
    <property type="match status" value="1"/>
</dbReference>
<dbReference type="GO" id="GO:0031515">
    <property type="term" value="C:tRNA (m1A) methyltransferase complex"/>
    <property type="evidence" value="ECO:0007669"/>
    <property type="project" value="InterPro"/>
</dbReference>
<evidence type="ECO:0000256" key="2">
    <source>
        <dbReference type="ARBA" id="ARBA00012796"/>
    </source>
</evidence>
<dbReference type="PANTHER" id="PTHR12133:SF2">
    <property type="entry name" value="TRNA (ADENINE(58)-N(1))-METHYLTRANSFERASE CATALYTIC SUBUNIT TRMT61A"/>
    <property type="match status" value="1"/>
</dbReference>
<evidence type="ECO:0000256" key="7">
    <source>
        <dbReference type="ARBA" id="ARBA00023242"/>
    </source>
</evidence>
<dbReference type="GO" id="GO:0030488">
    <property type="term" value="P:tRNA methylation"/>
    <property type="evidence" value="ECO:0007669"/>
    <property type="project" value="InterPro"/>
</dbReference>